<dbReference type="InterPro" id="IPR003954">
    <property type="entry name" value="RRM_euk-type"/>
</dbReference>
<dbReference type="EMBL" id="QXFV01001270">
    <property type="protein sequence ID" value="KAE9010198.1"/>
    <property type="molecule type" value="Genomic_DNA"/>
</dbReference>
<organism evidence="9 12">
    <name type="scientific">Phytophthora rubi</name>
    <dbReference type="NCBI Taxonomy" id="129364"/>
    <lineage>
        <taxon>Eukaryota</taxon>
        <taxon>Sar</taxon>
        <taxon>Stramenopiles</taxon>
        <taxon>Oomycota</taxon>
        <taxon>Peronosporomycetes</taxon>
        <taxon>Peronosporales</taxon>
        <taxon>Peronosporaceae</taxon>
        <taxon>Phytophthora</taxon>
    </lineage>
</organism>
<dbReference type="InterPro" id="IPR012677">
    <property type="entry name" value="Nucleotide-bd_a/b_plait_sf"/>
</dbReference>
<feature type="compositionally biased region" description="Low complexity" evidence="7">
    <location>
        <begin position="306"/>
        <end position="321"/>
    </location>
</feature>
<keyword evidence="4" id="KW-0508">mRNA splicing</keyword>
<feature type="compositionally biased region" description="Basic and acidic residues" evidence="7">
    <location>
        <begin position="265"/>
        <end position="275"/>
    </location>
</feature>
<dbReference type="PANTHER" id="PTHR13288">
    <property type="entry name" value="SPLICING FACTOR 45 SPF45"/>
    <property type="match status" value="1"/>
</dbReference>
<dbReference type="Proteomes" id="UP000429607">
    <property type="component" value="Unassembled WGS sequence"/>
</dbReference>
<dbReference type="AlphaFoldDB" id="A0A6A3KGL3"/>
<evidence type="ECO:0000256" key="1">
    <source>
        <dbReference type="ARBA" id="ARBA00004123"/>
    </source>
</evidence>
<evidence type="ECO:0000256" key="6">
    <source>
        <dbReference type="PROSITE-ProRule" id="PRU00176"/>
    </source>
</evidence>
<name>A0A6A3KGL3_9STRA</name>
<comment type="caution">
    <text evidence="9">The sequence shown here is derived from an EMBL/GenBank/DDBJ whole genome shotgun (WGS) entry which is preliminary data.</text>
</comment>
<evidence type="ECO:0000256" key="4">
    <source>
        <dbReference type="ARBA" id="ARBA00023187"/>
    </source>
</evidence>
<keyword evidence="2" id="KW-0507">mRNA processing</keyword>
<dbReference type="InterPro" id="IPR035979">
    <property type="entry name" value="RBD_domain_sf"/>
</dbReference>
<dbReference type="PROSITE" id="PS50102">
    <property type="entry name" value="RRM"/>
    <property type="match status" value="1"/>
</dbReference>
<sequence length="527" mass="57831">MDLYADLPLAKGAKASSALDADGKPKTALSSTNSVWASAPLMVPQAAKNKSNNRLAVATSNTSMLPNALAAGRGKSPTTAGISLAFRPSTAGISLAFRPASVMRRPPPASQLFLKKVDERNVVARPARRGLGYVAATEVQVTSVQQQEKEEEEMGVDVGVAAGGHFFQATYRDEYHPARPNNYEVYCKERQERKKMEQVKKELTRRQREQEREGKLEREQLTKDLAEGRTPAMKLPAPAGRGRGMTMPAWMRKKIEENAAASQPESERDVDRGRSAEVNPTVAEGQFEDAAEPRGGLGFSTRGIGFSSSSTASSAMSGGFTRAAVDEPSSRPHQDDLNGSRYTSNDKGLSDRQPSQSPTLDEFGREIRQEPKRRYDDQHSDQLDNRNSGLGSHNGQGYRRDSNEAHGPGEKRRRTSGWDSRASSSVSSGRVVLLQNMVGPGEVDDELQEEVKGECSETYGPVTKCTIYEVTGRVSPEEAVRIFVQFQNAEDATKAITGLNGRFFGGRKVKAVYYDERRFERMDLTSQ</sequence>
<evidence type="ECO:0000259" key="8">
    <source>
        <dbReference type="PROSITE" id="PS50102"/>
    </source>
</evidence>
<feature type="region of interest" description="Disordered" evidence="7">
    <location>
        <begin position="257"/>
        <end position="425"/>
    </location>
</feature>
<keyword evidence="5" id="KW-0539">Nucleus</keyword>
<dbReference type="OrthoDB" id="5411533at2759"/>
<dbReference type="Gene3D" id="3.30.70.330">
    <property type="match status" value="1"/>
</dbReference>
<dbReference type="GO" id="GO:0045292">
    <property type="term" value="P:mRNA cis splicing, via spliceosome"/>
    <property type="evidence" value="ECO:0007669"/>
    <property type="project" value="InterPro"/>
</dbReference>
<dbReference type="GO" id="GO:0071011">
    <property type="term" value="C:precatalytic spliceosome"/>
    <property type="evidence" value="ECO:0007669"/>
    <property type="project" value="TreeGrafter"/>
</dbReference>
<dbReference type="SMART" id="SM00360">
    <property type="entry name" value="RRM"/>
    <property type="match status" value="1"/>
</dbReference>
<feature type="domain" description="RRM" evidence="8">
    <location>
        <begin position="430"/>
        <end position="516"/>
    </location>
</feature>
<feature type="compositionally biased region" description="Polar residues" evidence="7">
    <location>
        <begin position="385"/>
        <end position="395"/>
    </location>
</feature>
<dbReference type="GO" id="GO:0003723">
    <property type="term" value="F:RNA binding"/>
    <property type="evidence" value="ECO:0007669"/>
    <property type="project" value="UniProtKB-UniRule"/>
</dbReference>
<feature type="compositionally biased region" description="Basic and acidic residues" evidence="7">
    <location>
        <begin position="398"/>
        <end position="410"/>
    </location>
</feature>
<comment type="subcellular location">
    <subcellularLocation>
        <location evidence="1">Nucleus</location>
    </subcellularLocation>
</comment>
<accession>A0A6A3KGL3</accession>
<dbReference type="InterPro" id="IPR000504">
    <property type="entry name" value="RRM_dom"/>
</dbReference>
<protein>
    <recommendedName>
        <fullName evidence="8">RRM domain-containing protein</fullName>
    </recommendedName>
</protein>
<dbReference type="PANTHER" id="PTHR13288:SF8">
    <property type="entry name" value="SPLICING FACTOR 45"/>
    <property type="match status" value="1"/>
</dbReference>
<dbReference type="SUPFAM" id="SSF54928">
    <property type="entry name" value="RNA-binding domain, RBD"/>
    <property type="match status" value="1"/>
</dbReference>
<dbReference type="EMBL" id="QXFU01001272">
    <property type="protein sequence ID" value="KAE9006199.1"/>
    <property type="molecule type" value="Genomic_DNA"/>
</dbReference>
<feature type="compositionally biased region" description="Basic and acidic residues" evidence="7">
    <location>
        <begin position="362"/>
        <end position="384"/>
    </location>
</feature>
<evidence type="ECO:0000256" key="7">
    <source>
        <dbReference type="SAM" id="MobiDB-lite"/>
    </source>
</evidence>
<dbReference type="FunFam" id="3.30.70.330:FF:000382">
    <property type="entry name" value="G-patch domain-containing protein"/>
    <property type="match status" value="1"/>
</dbReference>
<dbReference type="InterPro" id="IPR034653">
    <property type="entry name" value="SPF45_RRM"/>
</dbReference>
<evidence type="ECO:0000313" key="10">
    <source>
        <dbReference type="EMBL" id="KAE9010198.1"/>
    </source>
</evidence>
<evidence type="ECO:0000256" key="5">
    <source>
        <dbReference type="ARBA" id="ARBA00023242"/>
    </source>
</evidence>
<dbReference type="SMART" id="SM00361">
    <property type="entry name" value="RRM_1"/>
    <property type="match status" value="1"/>
</dbReference>
<proteinExistence type="predicted"/>
<dbReference type="CDD" id="cd12647">
    <property type="entry name" value="RRM_UHM_SPF45"/>
    <property type="match status" value="1"/>
</dbReference>
<evidence type="ECO:0000313" key="9">
    <source>
        <dbReference type="EMBL" id="KAE9006199.1"/>
    </source>
</evidence>
<reference evidence="11 12" key="1">
    <citation type="submission" date="2018-09" db="EMBL/GenBank/DDBJ databases">
        <title>Genomic investigation of the strawberry pathogen Phytophthora fragariae indicates pathogenicity is determined by transcriptional variation in three key races.</title>
        <authorList>
            <person name="Adams T.M."/>
            <person name="Armitage A.D."/>
            <person name="Sobczyk M.K."/>
            <person name="Bates H.J."/>
            <person name="Dunwell J.M."/>
            <person name="Nellist C.F."/>
            <person name="Harrison R.J."/>
        </authorList>
    </citation>
    <scope>NUCLEOTIDE SEQUENCE [LARGE SCALE GENOMIC DNA]</scope>
    <source>
        <strain evidence="10 11">SCRP249</strain>
        <strain evidence="9 12">SCRP324</strain>
    </source>
</reference>
<dbReference type="Pfam" id="PF00076">
    <property type="entry name" value="RRM_1"/>
    <property type="match status" value="1"/>
</dbReference>
<evidence type="ECO:0000313" key="11">
    <source>
        <dbReference type="Proteomes" id="UP000429607"/>
    </source>
</evidence>
<evidence type="ECO:0000256" key="3">
    <source>
        <dbReference type="ARBA" id="ARBA00022884"/>
    </source>
</evidence>
<evidence type="ECO:0000313" key="12">
    <source>
        <dbReference type="Proteomes" id="UP000435112"/>
    </source>
</evidence>
<dbReference type="Proteomes" id="UP000435112">
    <property type="component" value="Unassembled WGS sequence"/>
</dbReference>
<feature type="compositionally biased region" description="Basic and acidic residues" evidence="7">
    <location>
        <begin position="324"/>
        <end position="338"/>
    </location>
</feature>
<gene>
    <name evidence="10" type="ORF">PR001_g16245</name>
    <name evidence="9" type="ORF">PR002_g16551</name>
</gene>
<keyword evidence="3 6" id="KW-0694">RNA-binding</keyword>
<feature type="compositionally biased region" description="Basic and acidic residues" evidence="7">
    <location>
        <begin position="194"/>
        <end position="227"/>
    </location>
</feature>
<feature type="compositionally biased region" description="Polar residues" evidence="7">
    <location>
        <begin position="340"/>
        <end position="359"/>
    </location>
</feature>
<evidence type="ECO:0000256" key="2">
    <source>
        <dbReference type="ARBA" id="ARBA00022664"/>
    </source>
</evidence>
<dbReference type="InterPro" id="IPR040052">
    <property type="entry name" value="RBM17"/>
</dbReference>
<feature type="region of interest" description="Disordered" evidence="7">
    <location>
        <begin position="194"/>
        <end position="245"/>
    </location>
</feature>